<dbReference type="InterPro" id="IPR050314">
    <property type="entry name" value="Glycosyl_Hydrlase_18"/>
</dbReference>
<dbReference type="SUPFAM" id="SSF54556">
    <property type="entry name" value="Chitinase insertion domain"/>
    <property type="match status" value="1"/>
</dbReference>
<keyword evidence="4 5" id="KW-0326">Glycosidase</keyword>
<sequence length="418" mass="45763">MMILIIGLVAAAMLHSAQGDGCNRIVCYTTNWSQYRPGSGKFMPENIDPSLCTHMIYAFAKLSGNQLAAFEWNDDSTDWSVGLYQKFMNLKQKNPNVKTMLAVGGWNLGSAPFTQIAGSPGNRKAFITQAISFLRQRGFDGLDLDWEYPANRGSPPRTDSTSRSSLLFVNPTGHLQEIRQAFEEEGRSSGKGRLLLSAAVAAGKDNVDTAYDVPAVSKQVDFINLMTYDLHGSWETFTGHNSPLYARGDETGAQRNLNVDWAARYWVQKGAPKDKLNIGMGLYGRSFTLASASNHQPGAPAPRGGQAGEYTREAGFIAYYEASLVCDMIKKGATKEYIADQQVPYIHQDTQWVGYDDPDSLKKKVRYVKQNGFGGVMVWALPLDDFSGTHCNQGPSPSCTPSILSVDTPAETCSGNNC</sequence>
<dbReference type="Pfam" id="PF00704">
    <property type="entry name" value="Glyco_hydro_18"/>
    <property type="match status" value="1"/>
</dbReference>
<dbReference type="InterPro" id="IPR011583">
    <property type="entry name" value="Chitinase_II/V-like_cat"/>
</dbReference>
<dbReference type="InterPro" id="IPR001579">
    <property type="entry name" value="Glyco_hydro_18_chit_AS"/>
</dbReference>
<dbReference type="PANTHER" id="PTHR11177:SF317">
    <property type="entry name" value="CHITINASE 12-RELATED"/>
    <property type="match status" value="1"/>
</dbReference>
<evidence type="ECO:0000313" key="10">
    <source>
        <dbReference type="Proteomes" id="UP000245119"/>
    </source>
</evidence>
<dbReference type="GO" id="GO:0005576">
    <property type="term" value="C:extracellular region"/>
    <property type="evidence" value="ECO:0007669"/>
    <property type="project" value="TreeGrafter"/>
</dbReference>
<dbReference type="InterPro" id="IPR001223">
    <property type="entry name" value="Glyco_hydro18_cat"/>
</dbReference>
<evidence type="ECO:0000256" key="3">
    <source>
        <dbReference type="ARBA" id="ARBA00023157"/>
    </source>
</evidence>
<dbReference type="OrthoDB" id="73875at2759"/>
<organism evidence="9 10">
    <name type="scientific">Pomacea canaliculata</name>
    <name type="common">Golden apple snail</name>
    <dbReference type="NCBI Taxonomy" id="400727"/>
    <lineage>
        <taxon>Eukaryota</taxon>
        <taxon>Metazoa</taxon>
        <taxon>Spiralia</taxon>
        <taxon>Lophotrochozoa</taxon>
        <taxon>Mollusca</taxon>
        <taxon>Gastropoda</taxon>
        <taxon>Caenogastropoda</taxon>
        <taxon>Architaenioglossa</taxon>
        <taxon>Ampullarioidea</taxon>
        <taxon>Ampullariidae</taxon>
        <taxon>Pomacea</taxon>
    </lineage>
</organism>
<feature type="signal peptide" evidence="7">
    <location>
        <begin position="1"/>
        <end position="19"/>
    </location>
</feature>
<dbReference type="Gene3D" id="3.20.20.80">
    <property type="entry name" value="Glycosidases"/>
    <property type="match status" value="1"/>
</dbReference>
<evidence type="ECO:0000256" key="4">
    <source>
        <dbReference type="ARBA" id="ARBA00023295"/>
    </source>
</evidence>
<accession>A0A2T7PVT4</accession>
<dbReference type="GO" id="GO:0004568">
    <property type="term" value="F:chitinase activity"/>
    <property type="evidence" value="ECO:0007669"/>
    <property type="project" value="TreeGrafter"/>
</dbReference>
<dbReference type="FunFam" id="3.20.20.80:FF:000007">
    <property type="entry name" value="Acidic mammalian chitinase"/>
    <property type="match status" value="1"/>
</dbReference>
<protein>
    <recommendedName>
        <fullName evidence="8">GH18 domain-containing protein</fullName>
    </recommendedName>
</protein>
<comment type="similarity">
    <text evidence="6">Belongs to the glycosyl hydrolase 18 family.</text>
</comment>
<dbReference type="FunFam" id="3.10.50.10:FF:000001">
    <property type="entry name" value="Chitinase 3-like 1"/>
    <property type="match status" value="1"/>
</dbReference>
<dbReference type="PROSITE" id="PS51910">
    <property type="entry name" value="GH18_2"/>
    <property type="match status" value="1"/>
</dbReference>
<evidence type="ECO:0000256" key="6">
    <source>
        <dbReference type="RuleBase" id="RU004453"/>
    </source>
</evidence>
<dbReference type="GO" id="GO:0008061">
    <property type="term" value="F:chitin binding"/>
    <property type="evidence" value="ECO:0007669"/>
    <property type="project" value="InterPro"/>
</dbReference>
<name>A0A2T7PVT4_POMCA</name>
<reference evidence="9 10" key="1">
    <citation type="submission" date="2018-04" db="EMBL/GenBank/DDBJ databases">
        <title>The genome of golden apple snail Pomacea canaliculata provides insight into stress tolerance and invasive adaptation.</title>
        <authorList>
            <person name="Liu C."/>
            <person name="Liu B."/>
            <person name="Ren Y."/>
            <person name="Zhang Y."/>
            <person name="Wang H."/>
            <person name="Li S."/>
            <person name="Jiang F."/>
            <person name="Yin L."/>
            <person name="Zhang G."/>
            <person name="Qian W."/>
            <person name="Fan W."/>
        </authorList>
    </citation>
    <scope>NUCLEOTIDE SEQUENCE [LARGE SCALE GENOMIC DNA]</scope>
    <source>
        <strain evidence="9">SZHN2017</strain>
        <tissue evidence="9">Muscle</tissue>
    </source>
</reference>
<dbReference type="InterPro" id="IPR017853">
    <property type="entry name" value="GH"/>
</dbReference>
<proteinExistence type="inferred from homology"/>
<dbReference type="PANTHER" id="PTHR11177">
    <property type="entry name" value="CHITINASE"/>
    <property type="match status" value="1"/>
</dbReference>
<dbReference type="PROSITE" id="PS01095">
    <property type="entry name" value="GH18_1"/>
    <property type="match status" value="1"/>
</dbReference>
<dbReference type="SUPFAM" id="SSF51445">
    <property type="entry name" value="(Trans)glycosidases"/>
    <property type="match status" value="1"/>
</dbReference>
<keyword evidence="1 7" id="KW-0732">Signal</keyword>
<evidence type="ECO:0000313" key="9">
    <source>
        <dbReference type="EMBL" id="PVD37546.1"/>
    </source>
</evidence>
<dbReference type="CDD" id="cd02872">
    <property type="entry name" value="GH18_chitolectin_chitotriosidase"/>
    <property type="match status" value="1"/>
</dbReference>
<feature type="domain" description="GH18" evidence="8">
    <location>
        <begin position="23"/>
        <end position="418"/>
    </location>
</feature>
<comment type="caution">
    <text evidence="9">The sequence shown here is derived from an EMBL/GenBank/DDBJ whole genome shotgun (WGS) entry which is preliminary data.</text>
</comment>
<evidence type="ECO:0000256" key="1">
    <source>
        <dbReference type="ARBA" id="ARBA00022729"/>
    </source>
</evidence>
<evidence type="ECO:0000256" key="2">
    <source>
        <dbReference type="ARBA" id="ARBA00022801"/>
    </source>
</evidence>
<keyword evidence="3" id="KW-1015">Disulfide bond</keyword>
<evidence type="ECO:0000259" key="8">
    <source>
        <dbReference type="PROSITE" id="PS51910"/>
    </source>
</evidence>
<dbReference type="Proteomes" id="UP000245119">
    <property type="component" value="Linkage Group LG1"/>
</dbReference>
<dbReference type="STRING" id="400727.A0A2T7PVT4"/>
<dbReference type="GO" id="GO:0005975">
    <property type="term" value="P:carbohydrate metabolic process"/>
    <property type="evidence" value="ECO:0007669"/>
    <property type="project" value="InterPro"/>
</dbReference>
<dbReference type="InterPro" id="IPR029070">
    <property type="entry name" value="Chitinase_insertion_sf"/>
</dbReference>
<feature type="chain" id="PRO_5015649082" description="GH18 domain-containing protein" evidence="7">
    <location>
        <begin position="20"/>
        <end position="418"/>
    </location>
</feature>
<evidence type="ECO:0000256" key="7">
    <source>
        <dbReference type="SAM" id="SignalP"/>
    </source>
</evidence>
<keyword evidence="10" id="KW-1185">Reference proteome</keyword>
<dbReference type="EMBL" id="PZQS01000001">
    <property type="protein sequence ID" value="PVD37546.1"/>
    <property type="molecule type" value="Genomic_DNA"/>
</dbReference>
<dbReference type="SMART" id="SM00636">
    <property type="entry name" value="Glyco_18"/>
    <property type="match status" value="1"/>
</dbReference>
<evidence type="ECO:0000256" key="5">
    <source>
        <dbReference type="RuleBase" id="RU000489"/>
    </source>
</evidence>
<dbReference type="Gene3D" id="3.10.50.10">
    <property type="match status" value="1"/>
</dbReference>
<dbReference type="AlphaFoldDB" id="A0A2T7PVT4"/>
<gene>
    <name evidence="9" type="ORF">C0Q70_00140</name>
</gene>
<keyword evidence="2 5" id="KW-0378">Hydrolase</keyword>
<dbReference type="GO" id="GO:0006032">
    <property type="term" value="P:chitin catabolic process"/>
    <property type="evidence" value="ECO:0007669"/>
    <property type="project" value="TreeGrafter"/>
</dbReference>